<dbReference type="InterPro" id="IPR000015">
    <property type="entry name" value="Fimb_usher"/>
</dbReference>
<dbReference type="PANTHER" id="PTHR30451">
    <property type="entry name" value="OUTER MEMBRANE USHER PROTEIN"/>
    <property type="match status" value="1"/>
</dbReference>
<comment type="caution">
    <text evidence="1">The sequence shown here is derived from an EMBL/GenBank/DDBJ whole genome shotgun (WGS) entry which is preliminary data.</text>
</comment>
<dbReference type="AlphaFoldDB" id="V4HX02"/>
<name>V4HX02_PSEL2</name>
<dbReference type="EMBL" id="AUSV01000015">
    <property type="protein sequence ID" value="ESP94303.1"/>
    <property type="molecule type" value="Genomic_DNA"/>
</dbReference>
<accession>V4HX02</accession>
<dbReference type="PATRIC" id="fig|1353533.3.peg.1281"/>
<proteinExistence type="predicted"/>
<sequence length="817" mass="90932">MLFLGAYIRPFDWKCVLYALLLFWVSKTFSTTFEMDFPVRLHVAEIGQVSAATDGLELKSIAAAEFKNKMHSVLSEEILAWLTELGDTAVTPAEFSAKGIELTLQPQDLTIEMSLSEAAMATDSLSYGRQKHFELPEGEAKWAVLNNFNLNHERTNNNHDHRSQLEWLIDANIGGTDGINMKSSVFWENGNQRSSKVYRGETAFYYDQPDKPLRYTLGDTSMNSAGHLPGAQLAGFSIEKAYSKLQPQRRITPGNSQQFVLPRTALLEVYINDFLISRLRLKAGRYDLSDLPLTSGENNIHVVATYPNGEKEEFHFTTHYNARLLAKGLSDYSLSIGYLSSLEEQRFHYDDDLIISGTYEYGLSDSFTFGFNGAVHPLGHVLGTLATINSPIGNLSLRYSQSEVNGTAGSIYSLETEHSIFGHGNVGSPNFRLGYEISHDFTSSPWLEFDTKNNRNRAFVDYSYFINEHMDLNFNATRAENDDNFVTDSITAEFNVRYETIRLRMGYNHAKSDDDRFEPDNQFFLNFTWNYDSRESSNRARAQYNSRTKVSSASYAKTNHNFVNDYGYQVLAEQGEDFRQEQLEASYTGAFVRADISANNHSRFGIRSDSSASVNLSTSLGVADGYLGMGATTTAPFAVVTKHNSLKNADVLINVDRTGRAQTKPSSQIGALVDLGNGYSKTQLNVDVPDAPLGYDWGPGIYVKVGGAATGHHIQIGSDLSYTIIGTLVDDKGTPIAMKRGRIVKQQNAESADSQAQSWPFFTNRTGRFVVEGISLGHFDIELDDLVGQLSIADTEQRFVRIGKVVLKPAQPKGGAH</sequence>
<dbReference type="GO" id="GO:0015473">
    <property type="term" value="F:fimbrial usher porin activity"/>
    <property type="evidence" value="ECO:0007669"/>
    <property type="project" value="InterPro"/>
</dbReference>
<evidence type="ECO:0000313" key="1">
    <source>
        <dbReference type="EMBL" id="ESP94303.1"/>
    </source>
</evidence>
<evidence type="ECO:0000313" key="2">
    <source>
        <dbReference type="Proteomes" id="UP000017820"/>
    </source>
</evidence>
<dbReference type="Proteomes" id="UP000017820">
    <property type="component" value="Unassembled WGS sequence"/>
</dbReference>
<dbReference type="PANTHER" id="PTHR30451:SF5">
    <property type="entry name" value="SLR0019 PROTEIN"/>
    <property type="match status" value="1"/>
</dbReference>
<dbReference type="Pfam" id="PF00577">
    <property type="entry name" value="Usher"/>
    <property type="match status" value="1"/>
</dbReference>
<dbReference type="GO" id="GO:0009297">
    <property type="term" value="P:pilus assembly"/>
    <property type="evidence" value="ECO:0007669"/>
    <property type="project" value="InterPro"/>
</dbReference>
<dbReference type="Gene3D" id="2.60.40.3110">
    <property type="match status" value="1"/>
</dbReference>
<gene>
    <name evidence="1" type="ORF">PL2TA16_01003</name>
</gene>
<reference evidence="1 2" key="1">
    <citation type="submission" date="2013-07" db="EMBL/GenBank/DDBJ databases">
        <title>Draft genome sequence of Pseudoalteromonas luteoviolacea 2ta16.</title>
        <authorList>
            <person name="Allen E.E."/>
            <person name="Azam F."/>
            <person name="Podell S."/>
        </authorList>
    </citation>
    <scope>NUCLEOTIDE SEQUENCE [LARGE SCALE GENOMIC DNA]</scope>
    <source>
        <strain evidence="1 2">2ta16</strain>
    </source>
</reference>
<dbReference type="GO" id="GO:0009279">
    <property type="term" value="C:cell outer membrane"/>
    <property type="evidence" value="ECO:0007669"/>
    <property type="project" value="TreeGrafter"/>
</dbReference>
<organism evidence="1 2">
    <name type="scientific">Pseudoalteromonas luteoviolacea (strain 2ta16)</name>
    <dbReference type="NCBI Taxonomy" id="1353533"/>
    <lineage>
        <taxon>Bacteria</taxon>
        <taxon>Pseudomonadati</taxon>
        <taxon>Pseudomonadota</taxon>
        <taxon>Gammaproteobacteria</taxon>
        <taxon>Alteromonadales</taxon>
        <taxon>Pseudoalteromonadaceae</taxon>
        <taxon>Pseudoalteromonas</taxon>
    </lineage>
</organism>
<protein>
    <submittedName>
        <fullName evidence="1">P pilus assembly protein, porin PapC</fullName>
    </submittedName>
</protein>